<dbReference type="OrthoDB" id="3249713at2759"/>
<protein>
    <submittedName>
        <fullName evidence="2">Uncharacterized protein</fullName>
    </submittedName>
</protein>
<feature type="region of interest" description="Disordered" evidence="1">
    <location>
        <begin position="250"/>
        <end position="274"/>
    </location>
</feature>
<name>A0A0C3N643_PISTI</name>
<dbReference type="Proteomes" id="UP000054217">
    <property type="component" value="Unassembled WGS sequence"/>
</dbReference>
<evidence type="ECO:0000313" key="2">
    <source>
        <dbReference type="EMBL" id="KIN96544.1"/>
    </source>
</evidence>
<evidence type="ECO:0000256" key="1">
    <source>
        <dbReference type="SAM" id="MobiDB-lite"/>
    </source>
</evidence>
<feature type="compositionally biased region" description="Acidic residues" evidence="1">
    <location>
        <begin position="257"/>
        <end position="274"/>
    </location>
</feature>
<dbReference type="HOGENOM" id="CLU_013084_1_0_1"/>
<reference evidence="3" key="2">
    <citation type="submission" date="2015-01" db="EMBL/GenBank/DDBJ databases">
        <title>Evolutionary Origins and Diversification of the Mycorrhizal Mutualists.</title>
        <authorList>
            <consortium name="DOE Joint Genome Institute"/>
            <consortium name="Mycorrhizal Genomics Consortium"/>
            <person name="Kohler A."/>
            <person name="Kuo A."/>
            <person name="Nagy L.G."/>
            <person name="Floudas D."/>
            <person name="Copeland A."/>
            <person name="Barry K.W."/>
            <person name="Cichocki N."/>
            <person name="Veneault-Fourrey C."/>
            <person name="LaButti K."/>
            <person name="Lindquist E.A."/>
            <person name="Lipzen A."/>
            <person name="Lundell T."/>
            <person name="Morin E."/>
            <person name="Murat C."/>
            <person name="Riley R."/>
            <person name="Ohm R."/>
            <person name="Sun H."/>
            <person name="Tunlid A."/>
            <person name="Henrissat B."/>
            <person name="Grigoriev I.V."/>
            <person name="Hibbett D.S."/>
            <person name="Martin F."/>
        </authorList>
    </citation>
    <scope>NUCLEOTIDE SEQUENCE [LARGE SCALE GENOMIC DNA]</scope>
    <source>
        <strain evidence="3">Marx 270</strain>
    </source>
</reference>
<sequence>MANDAVSPRSDSSVTRKAETVCRHAQENYEKDLKAVQELEGHLEITHCWVPEDEEWQAAARLMNQSGTGYKLRKHIGKALQTRSAALSQYNAAAKVLGRQTLEFEEVVEYAFLADFDLLRDTWKDILTCPWASPTAHLAINMYFKLCWAEEEVVRLNVEIRHVVTYLIDKDRYLRACEALYQDTNPALAYQISRYHAIRSRFTPLHLHTLKKISHLPRFRGTLTPGISVSRGPGDSAHVLQRVPIRSVLSSPPICTDDGEEEADEDLDDDHGDDLEEQCEALQHILSVTTDT</sequence>
<proteinExistence type="predicted"/>
<dbReference type="AlphaFoldDB" id="A0A0C3N643"/>
<reference evidence="2 3" key="1">
    <citation type="submission" date="2014-04" db="EMBL/GenBank/DDBJ databases">
        <authorList>
            <consortium name="DOE Joint Genome Institute"/>
            <person name="Kuo A."/>
            <person name="Kohler A."/>
            <person name="Costa M.D."/>
            <person name="Nagy L.G."/>
            <person name="Floudas D."/>
            <person name="Copeland A."/>
            <person name="Barry K.W."/>
            <person name="Cichocki N."/>
            <person name="Veneault-Fourrey C."/>
            <person name="LaButti K."/>
            <person name="Lindquist E.A."/>
            <person name="Lipzen A."/>
            <person name="Lundell T."/>
            <person name="Morin E."/>
            <person name="Murat C."/>
            <person name="Sun H."/>
            <person name="Tunlid A."/>
            <person name="Henrissat B."/>
            <person name="Grigoriev I.V."/>
            <person name="Hibbett D.S."/>
            <person name="Martin F."/>
            <person name="Nordberg H.P."/>
            <person name="Cantor M.N."/>
            <person name="Hua S.X."/>
        </authorList>
    </citation>
    <scope>NUCLEOTIDE SEQUENCE [LARGE SCALE GENOMIC DNA]</scope>
    <source>
        <strain evidence="2 3">Marx 270</strain>
    </source>
</reference>
<dbReference type="EMBL" id="KN832044">
    <property type="protein sequence ID" value="KIN96544.1"/>
    <property type="molecule type" value="Genomic_DNA"/>
</dbReference>
<accession>A0A0C3N643</accession>
<gene>
    <name evidence="2" type="ORF">M404DRAFT_33147</name>
</gene>
<keyword evidence="3" id="KW-1185">Reference proteome</keyword>
<evidence type="ECO:0000313" key="3">
    <source>
        <dbReference type="Proteomes" id="UP000054217"/>
    </source>
</evidence>
<dbReference type="InParanoid" id="A0A0C3N643"/>
<organism evidence="2 3">
    <name type="scientific">Pisolithus tinctorius Marx 270</name>
    <dbReference type="NCBI Taxonomy" id="870435"/>
    <lineage>
        <taxon>Eukaryota</taxon>
        <taxon>Fungi</taxon>
        <taxon>Dikarya</taxon>
        <taxon>Basidiomycota</taxon>
        <taxon>Agaricomycotina</taxon>
        <taxon>Agaricomycetes</taxon>
        <taxon>Agaricomycetidae</taxon>
        <taxon>Boletales</taxon>
        <taxon>Sclerodermatineae</taxon>
        <taxon>Pisolithaceae</taxon>
        <taxon>Pisolithus</taxon>
    </lineage>
</organism>